<keyword evidence="2" id="KW-1185">Reference proteome</keyword>
<comment type="caution">
    <text evidence="1">The sequence shown here is derived from an EMBL/GenBank/DDBJ whole genome shotgun (WGS) entry which is preliminary data.</text>
</comment>
<feature type="non-terminal residue" evidence="1">
    <location>
        <position position="1"/>
    </location>
</feature>
<proteinExistence type="predicted"/>
<gene>
    <name evidence="1" type="ORF">SCALOS_LOCUS6367</name>
</gene>
<dbReference type="Proteomes" id="UP000789860">
    <property type="component" value="Unassembled WGS sequence"/>
</dbReference>
<organism evidence="1 2">
    <name type="scientific">Scutellospora calospora</name>
    <dbReference type="NCBI Taxonomy" id="85575"/>
    <lineage>
        <taxon>Eukaryota</taxon>
        <taxon>Fungi</taxon>
        <taxon>Fungi incertae sedis</taxon>
        <taxon>Mucoromycota</taxon>
        <taxon>Glomeromycotina</taxon>
        <taxon>Glomeromycetes</taxon>
        <taxon>Diversisporales</taxon>
        <taxon>Gigasporaceae</taxon>
        <taxon>Scutellospora</taxon>
    </lineage>
</organism>
<protein>
    <submittedName>
        <fullName evidence="1">5312_t:CDS:1</fullName>
    </submittedName>
</protein>
<accession>A0ACA9MFC6</accession>
<sequence length="68" mass="7837">IISNVKSDDMNNSDNNLNQFEKENVMQIIANIDNFSTNDQIIYNKAIIKSSIQAMYNNHVATFKTSYF</sequence>
<reference evidence="1" key="1">
    <citation type="submission" date="2021-06" db="EMBL/GenBank/DDBJ databases">
        <authorList>
            <person name="Kallberg Y."/>
            <person name="Tangrot J."/>
            <person name="Rosling A."/>
        </authorList>
    </citation>
    <scope>NUCLEOTIDE SEQUENCE</scope>
    <source>
        <strain evidence="1">AU212A</strain>
    </source>
</reference>
<evidence type="ECO:0000313" key="1">
    <source>
        <dbReference type="EMBL" id="CAG8585369.1"/>
    </source>
</evidence>
<name>A0ACA9MFC6_9GLOM</name>
<evidence type="ECO:0000313" key="2">
    <source>
        <dbReference type="Proteomes" id="UP000789860"/>
    </source>
</evidence>
<dbReference type="EMBL" id="CAJVPM010012008">
    <property type="protein sequence ID" value="CAG8585369.1"/>
    <property type="molecule type" value="Genomic_DNA"/>
</dbReference>